<feature type="transmembrane region" description="Helical" evidence="1">
    <location>
        <begin position="216"/>
        <end position="249"/>
    </location>
</feature>
<name>A0ABX0L227_9NEIS</name>
<gene>
    <name evidence="2" type="ORF">HA050_20955</name>
</gene>
<reference evidence="2 3" key="1">
    <citation type="submission" date="2020-03" db="EMBL/GenBank/DDBJ databases">
        <title>Draft genome sequence of environmentally isolated violet-colored cultures.</title>
        <authorList>
            <person name="Wilson H.S."/>
        </authorList>
    </citation>
    <scope>NUCLEOTIDE SEQUENCE [LARGE SCALE GENOMIC DNA]</scope>
    <source>
        <strain evidence="2 3">HSC-16F04</strain>
    </source>
</reference>
<evidence type="ECO:0000313" key="2">
    <source>
        <dbReference type="EMBL" id="NHQ88572.1"/>
    </source>
</evidence>
<sequence>MRKKTQSKSVFRQENTPIRSLNVIQTNHVPTKAEKFTQWLGVSLLFLSIFSLFLGLAGLAMIFIRLDGMQWYVPGDWLKYQAISIFVLMLGSWFFLAYSERKLIIRFNKSGCWFNQHSDPLDWSDLEISFLMRNRVKAQTTQSQQAYSFELKIGSPGHGVFHYSGRGADVAVLKELLQFLPQGALSCLTTDWTTPVSGNNRWRAHSVANKSRKYAAIFGFISLFLWMTASIVFMPDLIMSGILAFTPYFPQPDISVRSDEYMGYSMVLMLMGGGAGAWLINWGLEFTRDYLSADKDGLYSKQHGLIPWDKITCMKSFALGRDNGEALQISFLNPASVMITHRWQVGLFSSVAKFAEVCEAGCLEFGQLRPD</sequence>
<feature type="transmembrane region" description="Helical" evidence="1">
    <location>
        <begin position="261"/>
        <end position="280"/>
    </location>
</feature>
<accession>A0ABX0L227</accession>
<keyword evidence="1" id="KW-0472">Membrane</keyword>
<dbReference type="RefSeq" id="WP_166830364.1">
    <property type="nucleotide sequence ID" value="NZ_JAAOLX010000018.1"/>
</dbReference>
<organism evidence="2 3">
    <name type="scientific">Iodobacter violaceini</name>
    <dbReference type="NCBI Taxonomy" id="3044271"/>
    <lineage>
        <taxon>Bacteria</taxon>
        <taxon>Pseudomonadati</taxon>
        <taxon>Pseudomonadota</taxon>
        <taxon>Betaproteobacteria</taxon>
        <taxon>Neisseriales</taxon>
        <taxon>Chitinibacteraceae</taxon>
        <taxon>Iodobacter</taxon>
    </lineage>
</organism>
<protein>
    <submittedName>
        <fullName evidence="2">Uncharacterized protein</fullName>
    </submittedName>
</protein>
<evidence type="ECO:0000256" key="1">
    <source>
        <dbReference type="SAM" id="Phobius"/>
    </source>
</evidence>
<dbReference type="Proteomes" id="UP000712570">
    <property type="component" value="Unassembled WGS sequence"/>
</dbReference>
<proteinExistence type="predicted"/>
<dbReference type="EMBL" id="JAAOLX010000018">
    <property type="protein sequence ID" value="NHQ88572.1"/>
    <property type="molecule type" value="Genomic_DNA"/>
</dbReference>
<keyword evidence="1" id="KW-0812">Transmembrane</keyword>
<feature type="transmembrane region" description="Helical" evidence="1">
    <location>
        <begin position="39"/>
        <end position="66"/>
    </location>
</feature>
<comment type="caution">
    <text evidence="2">The sequence shown here is derived from an EMBL/GenBank/DDBJ whole genome shotgun (WGS) entry which is preliminary data.</text>
</comment>
<evidence type="ECO:0000313" key="3">
    <source>
        <dbReference type="Proteomes" id="UP000712570"/>
    </source>
</evidence>
<feature type="transmembrane region" description="Helical" evidence="1">
    <location>
        <begin position="78"/>
        <end position="98"/>
    </location>
</feature>
<keyword evidence="3" id="KW-1185">Reference proteome</keyword>
<keyword evidence="1" id="KW-1133">Transmembrane helix</keyword>